<accession>A0A6J4UUB2</accession>
<sequence length="160" mass="17437">MAGRDLIPVDEAARRLEVNPGTVEWLVRSGRLADHEGPRRFLGRARLVEAAGVDAIRGAALERLHGCDTACIPSFEPQWPMHGLYDRCLENCVTTGYRAGWYRWARRLGWRLAGGDPARFPGPRGSTPGGRSWAAWLGCLLPIAAVALLGALGALALWLL</sequence>
<organism evidence="2">
    <name type="scientific">uncultured Thermomicrobiales bacterium</name>
    <dbReference type="NCBI Taxonomy" id="1645740"/>
    <lineage>
        <taxon>Bacteria</taxon>
        <taxon>Pseudomonadati</taxon>
        <taxon>Thermomicrobiota</taxon>
        <taxon>Thermomicrobia</taxon>
        <taxon>Thermomicrobiales</taxon>
        <taxon>environmental samples</taxon>
    </lineage>
</organism>
<gene>
    <name evidence="2" type="ORF">AVDCRST_MAG19-1417</name>
</gene>
<keyword evidence="1" id="KW-0472">Membrane</keyword>
<evidence type="ECO:0000313" key="2">
    <source>
        <dbReference type="EMBL" id="CAA9558364.1"/>
    </source>
</evidence>
<dbReference type="EMBL" id="CADCWL010000063">
    <property type="protein sequence ID" value="CAA9558364.1"/>
    <property type="molecule type" value="Genomic_DNA"/>
</dbReference>
<feature type="transmembrane region" description="Helical" evidence="1">
    <location>
        <begin position="133"/>
        <end position="159"/>
    </location>
</feature>
<proteinExistence type="predicted"/>
<keyword evidence="1" id="KW-1133">Transmembrane helix</keyword>
<keyword evidence="1" id="KW-0812">Transmembrane</keyword>
<name>A0A6J4UUB2_9BACT</name>
<protein>
    <submittedName>
        <fullName evidence="2">Uncharacterized protein</fullName>
    </submittedName>
</protein>
<evidence type="ECO:0000256" key="1">
    <source>
        <dbReference type="SAM" id="Phobius"/>
    </source>
</evidence>
<reference evidence="2" key="1">
    <citation type="submission" date="2020-02" db="EMBL/GenBank/DDBJ databases">
        <authorList>
            <person name="Meier V. D."/>
        </authorList>
    </citation>
    <scope>NUCLEOTIDE SEQUENCE</scope>
    <source>
        <strain evidence="2">AVDCRST_MAG19</strain>
    </source>
</reference>
<dbReference type="AlphaFoldDB" id="A0A6J4UUB2"/>